<dbReference type="Gene3D" id="3.40.50.1700">
    <property type="entry name" value="Glycoside hydrolase family 3 C-terminal domain"/>
    <property type="match status" value="1"/>
</dbReference>
<sequence length="599" mass="66852">MSSHPDDKFSLPYWNRSLPIDDRVQDLIQRMNISEKAGLLFQDKISKKPNGEFDDERRSVATTEELVTKRMMNHFNFVGSIKDARVHARWHNRIQSLARTTRLGIPVTISTDPRNHFTDNIGTSAMAGAFSQWPEPLGFAALRNAKLVHEFADIIRQEYLATGFRLALHPQVDLATEPRWARVSGGFGEDADLTSQLVTTYIKGLQGVSLGPQSVSAMTKHFPGGGPQKDGEDPHFTYGKDQVYDGNNMEYHLKPFRAAITAGTSQIMPYYGQPIRTKYEEVGFAFNKQIITELLREELGFQGIVCTDWGLITDAMIMGQDMPARCWGLEHLSRTDRVQRLLESGCDMMGGESCPELVVQLVEEGRISESRVDISVERVLREKFVLGLFDNPFVDIDAAAQIAGCESFRAKANQAQRQSYTLLKNDRNILPLLSIKDKQIYVEGIDPSMIKARGGIVVDNPETAEIAFLRLKTPYEPRPGGFEALFHAGSLEFPPKEKSRQGVIFKTVPIVVVDLYLDRPATIPEIAGAVSALLVNYGSSPEAFLDVIFGDAEPTGLLPFDLPSSMDAVRASRSDVPYDTKDPLFRFGDGLRYAQIKLE</sequence>
<dbReference type="PANTHER" id="PTHR30620">
    <property type="entry name" value="PERIPLASMIC BETA-GLUCOSIDASE-RELATED"/>
    <property type="match status" value="1"/>
</dbReference>
<dbReference type="InterPro" id="IPR017853">
    <property type="entry name" value="GH"/>
</dbReference>
<name>A0A510NUY9_TALPI</name>
<dbReference type="SUPFAM" id="SSF52279">
    <property type="entry name" value="Beta-D-glucan exohydrolase, C-terminal domain"/>
    <property type="match status" value="1"/>
</dbReference>
<evidence type="ECO:0000256" key="6">
    <source>
        <dbReference type="ARBA" id="ARBA00023180"/>
    </source>
</evidence>
<evidence type="ECO:0000256" key="4">
    <source>
        <dbReference type="ARBA" id="ARBA00022729"/>
    </source>
</evidence>
<evidence type="ECO:0000259" key="11">
    <source>
        <dbReference type="Pfam" id="PF01915"/>
    </source>
</evidence>
<evidence type="ECO:0000256" key="7">
    <source>
        <dbReference type="ARBA" id="ARBA00023277"/>
    </source>
</evidence>
<reference evidence="13" key="1">
    <citation type="journal article" date="2015" name="Genome Announc.">
        <title>Draft genome sequence of Talaromyces cellulolyticus strain Y-94, a source of lignocellulosic biomass-degrading enzymes.</title>
        <authorList>
            <person name="Fujii T."/>
            <person name="Koike H."/>
            <person name="Sawayama S."/>
            <person name="Yano S."/>
            <person name="Inoue H."/>
        </authorList>
    </citation>
    <scope>NUCLEOTIDE SEQUENCE [LARGE SCALE GENOMIC DNA]</scope>
    <source>
        <strain evidence="13">Y-94</strain>
    </source>
</reference>
<protein>
    <recommendedName>
        <fullName evidence="3">beta-glucosidase</fullName>
        <ecNumber evidence="3">3.2.1.21</ecNumber>
    </recommendedName>
</protein>
<comment type="catalytic activity">
    <reaction evidence="1">
        <text>Hydrolysis of terminal, non-reducing beta-D-glucosyl residues with release of beta-D-glucose.</text>
        <dbReference type="EC" id="3.2.1.21"/>
    </reaction>
</comment>
<keyword evidence="8" id="KW-0326">Glycosidase</keyword>
<evidence type="ECO:0000256" key="2">
    <source>
        <dbReference type="ARBA" id="ARBA00005336"/>
    </source>
</evidence>
<feature type="domain" description="Glycoside hydrolase family 3 C-terminal" evidence="11">
    <location>
        <begin position="504"/>
        <end position="593"/>
    </location>
</feature>
<dbReference type="EC" id="3.2.1.21" evidence="3"/>
<dbReference type="GO" id="GO:0008422">
    <property type="term" value="F:beta-glucosidase activity"/>
    <property type="evidence" value="ECO:0007669"/>
    <property type="project" value="UniProtKB-EC"/>
</dbReference>
<feature type="domain" description="Glycoside hydrolase family 3 N-terminal" evidence="10">
    <location>
        <begin position="61"/>
        <end position="381"/>
    </location>
</feature>
<dbReference type="Pfam" id="PF01915">
    <property type="entry name" value="Glyco_hydro_3_C"/>
    <property type="match status" value="1"/>
</dbReference>
<dbReference type="PANTHER" id="PTHR30620:SF16">
    <property type="entry name" value="LYSOSOMAL BETA GLUCOSIDASE"/>
    <property type="match status" value="1"/>
</dbReference>
<keyword evidence="6" id="KW-0325">Glycoprotein</keyword>
<dbReference type="InterPro" id="IPR051915">
    <property type="entry name" value="Cellulose_Degrad_GH3"/>
</dbReference>
<dbReference type="AlphaFoldDB" id="A0A510NUY9"/>
<dbReference type="PRINTS" id="PR00133">
    <property type="entry name" value="GLHYDRLASE3"/>
</dbReference>
<keyword evidence="4" id="KW-0732">Signal</keyword>
<comment type="similarity">
    <text evidence="2">Belongs to the glycosyl hydrolase 3 family.</text>
</comment>
<evidence type="ECO:0000256" key="3">
    <source>
        <dbReference type="ARBA" id="ARBA00012744"/>
    </source>
</evidence>
<dbReference type="Pfam" id="PF00933">
    <property type="entry name" value="Glyco_hydro_3"/>
    <property type="match status" value="1"/>
</dbReference>
<evidence type="ECO:0000256" key="9">
    <source>
        <dbReference type="ARBA" id="ARBA00023326"/>
    </source>
</evidence>
<keyword evidence="9" id="KW-0624">Polysaccharide degradation</keyword>
<dbReference type="SUPFAM" id="SSF51445">
    <property type="entry name" value="(Trans)glycosidases"/>
    <property type="match status" value="1"/>
</dbReference>
<evidence type="ECO:0000256" key="5">
    <source>
        <dbReference type="ARBA" id="ARBA00022801"/>
    </source>
</evidence>
<evidence type="ECO:0000313" key="12">
    <source>
        <dbReference type="EMBL" id="GAM36048.1"/>
    </source>
</evidence>
<keyword evidence="7" id="KW-0119">Carbohydrate metabolism</keyword>
<evidence type="ECO:0000313" key="13">
    <source>
        <dbReference type="Proteomes" id="UP000053095"/>
    </source>
</evidence>
<dbReference type="Proteomes" id="UP000053095">
    <property type="component" value="Unassembled WGS sequence"/>
</dbReference>
<keyword evidence="5" id="KW-0378">Hydrolase</keyword>
<evidence type="ECO:0000256" key="8">
    <source>
        <dbReference type="ARBA" id="ARBA00023295"/>
    </source>
</evidence>
<keyword evidence="13" id="KW-1185">Reference proteome</keyword>
<dbReference type="Gene3D" id="3.20.20.300">
    <property type="entry name" value="Glycoside hydrolase, family 3, N-terminal domain"/>
    <property type="match status" value="1"/>
</dbReference>
<evidence type="ECO:0000259" key="10">
    <source>
        <dbReference type="Pfam" id="PF00933"/>
    </source>
</evidence>
<evidence type="ECO:0000256" key="1">
    <source>
        <dbReference type="ARBA" id="ARBA00000448"/>
    </source>
</evidence>
<dbReference type="EMBL" id="DF933814">
    <property type="protein sequence ID" value="GAM36048.1"/>
    <property type="molecule type" value="Genomic_DNA"/>
</dbReference>
<dbReference type="InterPro" id="IPR036881">
    <property type="entry name" value="Glyco_hydro_3_C_sf"/>
</dbReference>
<organism evidence="12 13">
    <name type="scientific">Talaromyces pinophilus</name>
    <name type="common">Penicillium pinophilum</name>
    <dbReference type="NCBI Taxonomy" id="128442"/>
    <lineage>
        <taxon>Eukaryota</taxon>
        <taxon>Fungi</taxon>
        <taxon>Dikarya</taxon>
        <taxon>Ascomycota</taxon>
        <taxon>Pezizomycotina</taxon>
        <taxon>Eurotiomycetes</taxon>
        <taxon>Eurotiomycetidae</taxon>
        <taxon>Eurotiales</taxon>
        <taxon>Trichocomaceae</taxon>
        <taxon>Talaromyces</taxon>
        <taxon>Talaromyces sect. Talaromyces</taxon>
    </lineage>
</organism>
<accession>A0A510NUY9</accession>
<dbReference type="InterPro" id="IPR002772">
    <property type="entry name" value="Glyco_hydro_3_C"/>
</dbReference>
<dbReference type="InterPro" id="IPR036962">
    <property type="entry name" value="Glyco_hydro_3_N_sf"/>
</dbReference>
<gene>
    <name evidence="12" type="ORF">TCE0_018f04835</name>
</gene>
<dbReference type="InterPro" id="IPR001764">
    <property type="entry name" value="Glyco_hydro_3_N"/>
</dbReference>
<proteinExistence type="inferred from homology"/>
<dbReference type="GO" id="GO:0009251">
    <property type="term" value="P:glucan catabolic process"/>
    <property type="evidence" value="ECO:0007669"/>
    <property type="project" value="TreeGrafter"/>
</dbReference>